<feature type="compositionally biased region" description="Low complexity" evidence="5">
    <location>
        <begin position="134"/>
        <end position="153"/>
    </location>
</feature>
<feature type="compositionally biased region" description="Low complexity" evidence="5">
    <location>
        <begin position="298"/>
        <end position="315"/>
    </location>
</feature>
<feature type="compositionally biased region" description="Basic and acidic residues" evidence="5">
    <location>
        <begin position="739"/>
        <end position="762"/>
    </location>
</feature>
<feature type="region of interest" description="Disordered" evidence="5">
    <location>
        <begin position="460"/>
        <end position="524"/>
    </location>
</feature>
<feature type="transmembrane region" description="Helical" evidence="6">
    <location>
        <begin position="878"/>
        <end position="897"/>
    </location>
</feature>
<keyword evidence="2 6" id="KW-0812">Transmembrane</keyword>
<feature type="compositionally biased region" description="Polar residues" evidence="5">
    <location>
        <begin position="992"/>
        <end position="1001"/>
    </location>
</feature>
<evidence type="ECO:0000256" key="4">
    <source>
        <dbReference type="ARBA" id="ARBA00023136"/>
    </source>
</evidence>
<keyword evidence="3 6" id="KW-1133">Transmembrane helix</keyword>
<protein>
    <recommendedName>
        <fullName evidence="8">EamA domain-containing protein</fullName>
    </recommendedName>
</protein>
<keyword evidence="4 6" id="KW-0472">Membrane</keyword>
<proteinExistence type="predicted"/>
<feature type="compositionally biased region" description="Gly residues" evidence="5">
    <location>
        <begin position="474"/>
        <end position="486"/>
    </location>
</feature>
<comment type="subcellular location">
    <subcellularLocation>
        <location evidence="1">Membrane</location>
        <topology evidence="1">Multi-pass membrane protein</topology>
    </subcellularLocation>
</comment>
<evidence type="ECO:0000256" key="1">
    <source>
        <dbReference type="ARBA" id="ARBA00004141"/>
    </source>
</evidence>
<feature type="transmembrane region" description="Helical" evidence="6">
    <location>
        <begin position="246"/>
        <end position="269"/>
    </location>
</feature>
<evidence type="ECO:0000256" key="3">
    <source>
        <dbReference type="ARBA" id="ARBA00022989"/>
    </source>
</evidence>
<feature type="region of interest" description="Disordered" evidence="5">
    <location>
        <begin position="725"/>
        <end position="769"/>
    </location>
</feature>
<evidence type="ECO:0000256" key="2">
    <source>
        <dbReference type="ARBA" id="ARBA00022692"/>
    </source>
</evidence>
<feature type="region of interest" description="Disordered" evidence="5">
    <location>
        <begin position="133"/>
        <end position="207"/>
    </location>
</feature>
<feature type="region of interest" description="Disordered" evidence="5">
    <location>
        <begin position="354"/>
        <end position="381"/>
    </location>
</feature>
<feature type="transmembrane region" description="Helical" evidence="6">
    <location>
        <begin position="12"/>
        <end position="33"/>
    </location>
</feature>
<evidence type="ECO:0000256" key="5">
    <source>
        <dbReference type="SAM" id="MobiDB-lite"/>
    </source>
</evidence>
<feature type="region of interest" description="Disordered" evidence="5">
    <location>
        <begin position="298"/>
        <end position="338"/>
    </location>
</feature>
<reference evidence="7" key="1">
    <citation type="submission" date="2021-01" db="EMBL/GenBank/DDBJ databases">
        <authorList>
            <person name="Corre E."/>
            <person name="Pelletier E."/>
            <person name="Niang G."/>
            <person name="Scheremetjew M."/>
            <person name="Finn R."/>
            <person name="Kale V."/>
            <person name="Holt S."/>
            <person name="Cochrane G."/>
            <person name="Meng A."/>
            <person name="Brown T."/>
            <person name="Cohen L."/>
        </authorList>
    </citation>
    <scope>NUCLEOTIDE SEQUENCE</scope>
    <source>
        <strain evidence="7">E4-10</strain>
    </source>
</reference>
<accession>A0A7S0JX20</accession>
<feature type="compositionally biased region" description="Low complexity" evidence="5">
    <location>
        <begin position="168"/>
        <end position="193"/>
    </location>
</feature>
<dbReference type="PANTHER" id="PTHR11132">
    <property type="entry name" value="SOLUTE CARRIER FAMILY 35"/>
    <property type="match status" value="1"/>
</dbReference>
<organism evidence="7">
    <name type="scientific">Cafeteria roenbergensis</name>
    <name type="common">Marine flagellate</name>
    <dbReference type="NCBI Taxonomy" id="33653"/>
    <lineage>
        <taxon>Eukaryota</taxon>
        <taxon>Sar</taxon>
        <taxon>Stramenopiles</taxon>
        <taxon>Bigyra</taxon>
        <taxon>Opalozoa</taxon>
        <taxon>Bicosoecida</taxon>
        <taxon>Cafeteriaceae</taxon>
        <taxon>Cafeteria</taxon>
    </lineage>
</organism>
<feature type="transmembrane region" description="Helical" evidence="6">
    <location>
        <begin position="276"/>
        <end position="294"/>
    </location>
</feature>
<feature type="region of interest" description="Disordered" evidence="5">
    <location>
        <begin position="426"/>
        <end position="447"/>
    </location>
</feature>
<feature type="compositionally biased region" description="Pro residues" evidence="5">
    <location>
        <begin position="194"/>
        <end position="207"/>
    </location>
</feature>
<feature type="transmembrane region" description="Helical" evidence="6">
    <location>
        <begin position="839"/>
        <end position="858"/>
    </location>
</feature>
<evidence type="ECO:0008006" key="8">
    <source>
        <dbReference type="Google" id="ProtNLM"/>
    </source>
</evidence>
<feature type="region of interest" description="Disordered" evidence="5">
    <location>
        <begin position="962"/>
        <end position="1001"/>
    </location>
</feature>
<evidence type="ECO:0000313" key="7">
    <source>
        <dbReference type="EMBL" id="CAD8562702.1"/>
    </source>
</evidence>
<dbReference type="GO" id="GO:0016020">
    <property type="term" value="C:membrane"/>
    <property type="evidence" value="ECO:0007669"/>
    <property type="project" value="UniProtKB-SubCell"/>
</dbReference>
<feature type="region of interest" description="Disordered" evidence="5">
    <location>
        <begin position="551"/>
        <end position="580"/>
    </location>
</feature>
<dbReference type="InterPro" id="IPR050186">
    <property type="entry name" value="TPT_transporter"/>
</dbReference>
<feature type="transmembrane region" description="Helical" evidence="6">
    <location>
        <begin position="85"/>
        <end position="107"/>
    </location>
</feature>
<feature type="transmembrane region" description="Helical" evidence="6">
    <location>
        <begin position="585"/>
        <end position="606"/>
    </location>
</feature>
<sequence length="1032" mass="100097">MAEQNERQLLLLGMLLVGLLVMCGILTIAAWALGGDSLGKPPPEAASARQLMQWRAADMLRWIALWFSAAITLTLWNRWLLSELFQAPLVVTGVHFAVQSGISWIIVRLTLGRQFVPSSVAMALGCAARGSDQAPPARLPAAPSSPASGTTAPDVAGAVEGRPPAAPSAPATALSRPRAAGAAAGPATSSSPAAPAPPAASPAPPPAAAAQLLRSRPSFWALVSPIAVATASDVCLSNLAVSLVPVWLYTVGKSTSLCFTYAAAVALGLQRFRLRAAGLIAVVFVGVALAAVGGEKGPLAASRAPPAAPEPAGAYGPPPEPGPTDPGDAPDAPTRGRRAASLACDVLAGCWPGQANPAATPTPDSPPDDDGQLTAPSGAESSLAANQDPIIGQSLLLQQSSAAASQRRRLPPSRRAMDPALFQRPLAAPPGAASAQREGEPLRSGGAGGRQLVLATAAAGPAGVDGPSSAGPALAGGGGDSGGGGMAASLGPVDAAEANAAGGRSPREAAATSQPEGLEGSARPPRALTASAVAVRGGVLVGGAAPIRSERSVADTAAAPDADDADGAGESLPDAAAAESTEGSVAGSALAVGAIAAVAAAAANAARWVTTERLLRQVSDAVADGEVGGGLQLGAAPLDRGAGGAGGVAAAEAAADDDDGSASTSTGGIVWAQRSGCAGDGGESAAARAPCADSEGAMAGAVVRSRAGTDADFGAESSVGVVVASGSTGRGADGGSGDDDCRSDDTSPTPHREPVPLRRDGSDSLGDFASLDDAESLDLESLSGRPNVAIPVSGGALANRDDDAVAERAGLIQRGSSQEGVAASNASPAPKRRRRLDPLFVMAWTAPLCAVMTFVVALPVEGFAAAGSPAWDAVPTSVMAVVGTLAGALLAFVMIGAELQVISRASAITMTVAGHVKEALVIGLGAIVLGETVGVAEAAGIALVLLGTTAFGVLERGGGAHGGAGSGSGSGGDSGSAGAASAGAGTAGGGQRSPSLAQSPSAAAAAAAAKAEAMAVAAGARAAAHGHVDGAL</sequence>
<dbReference type="EMBL" id="HBET01010298">
    <property type="protein sequence ID" value="CAD8562702.1"/>
    <property type="molecule type" value="Transcribed_RNA"/>
</dbReference>
<feature type="transmembrane region" description="Helical" evidence="6">
    <location>
        <begin position="59"/>
        <end position="79"/>
    </location>
</feature>
<dbReference type="AlphaFoldDB" id="A0A7S0JX20"/>
<gene>
    <name evidence="7" type="ORF">CROE0942_LOCUS7079</name>
</gene>
<feature type="compositionally biased region" description="Gly residues" evidence="5">
    <location>
        <begin position="962"/>
        <end position="975"/>
    </location>
</feature>
<evidence type="ECO:0000256" key="6">
    <source>
        <dbReference type="SAM" id="Phobius"/>
    </source>
</evidence>
<name>A0A7S0JX20_CAFRO</name>